<proteinExistence type="predicted"/>
<dbReference type="Proteomes" id="UP001501138">
    <property type="component" value="Unassembled WGS sequence"/>
</dbReference>
<keyword evidence="2" id="KW-1185">Reference proteome</keyword>
<reference evidence="1 2" key="1">
    <citation type="journal article" date="2019" name="Int. J. Syst. Evol. Microbiol.">
        <title>The Global Catalogue of Microorganisms (GCM) 10K type strain sequencing project: providing services to taxonomists for standard genome sequencing and annotation.</title>
        <authorList>
            <consortium name="The Broad Institute Genomics Platform"/>
            <consortium name="The Broad Institute Genome Sequencing Center for Infectious Disease"/>
            <person name="Wu L."/>
            <person name="Ma J."/>
        </authorList>
    </citation>
    <scope>NUCLEOTIDE SEQUENCE [LARGE SCALE GENOMIC DNA]</scope>
    <source>
        <strain evidence="1 2">JCM 15589</strain>
    </source>
</reference>
<evidence type="ECO:0008006" key="3">
    <source>
        <dbReference type="Google" id="ProtNLM"/>
    </source>
</evidence>
<dbReference type="EMBL" id="BAAAPM010000005">
    <property type="protein sequence ID" value="GAA1731222.1"/>
    <property type="molecule type" value="Genomic_DNA"/>
</dbReference>
<dbReference type="PANTHER" id="PTHR37316">
    <property type="entry name" value="TEICHOIC ACID GLYCEROL-PHOSPHATE PRIMASE"/>
    <property type="match status" value="1"/>
</dbReference>
<evidence type="ECO:0000313" key="1">
    <source>
        <dbReference type="EMBL" id="GAA1731222.1"/>
    </source>
</evidence>
<evidence type="ECO:0000313" key="2">
    <source>
        <dbReference type="Proteomes" id="UP001501138"/>
    </source>
</evidence>
<organism evidence="1 2">
    <name type="scientific">Isoptericola hypogeus</name>
    <dbReference type="NCBI Taxonomy" id="300179"/>
    <lineage>
        <taxon>Bacteria</taxon>
        <taxon>Bacillati</taxon>
        <taxon>Actinomycetota</taxon>
        <taxon>Actinomycetes</taxon>
        <taxon>Micrococcales</taxon>
        <taxon>Promicromonosporaceae</taxon>
        <taxon>Isoptericola</taxon>
    </lineage>
</organism>
<dbReference type="Pfam" id="PF04464">
    <property type="entry name" value="Glyphos_transf"/>
    <property type="match status" value="1"/>
</dbReference>
<sequence>MTDTRPVLLTVVIESDGPVDRESETYRRIVGARLRYETLFDVALVDGPLTTARVAELCARLGSTYVVFVRESHQIPAAFLPTLLDYLRKRTVYLAEPTVYTGPVPRDVGATRLDDRYHYARDTDVYGVAFHTRRLADLVEAAGDVERSALYLAYRLYWSIAKVTPLAVGYSYASDTKAVIGVGAGPGTARLVPLIPTASRELRLYVLRYLVLFLRGLRSRGECGVGLDHLRDLIRELDLIGLVGAAVREPLESSWIRWIDDPSTTRYLYKRLTGRDAYLEFALDGAPQAEVPLYRVRLGDETVSIGKSYRPGDDRPGHDDPAVYDFYSRPVGLSSTILFFDRPGQADDNAEHLYEYFTAHHPEYTKAYFALARKSPDWDRLERKGFRLVPIFTPEFYELFLVSDLVVSSQIYNLQYRGKTLANSRFVYLQHGVQLNDMTDWVISKHFDVFVATGEMEASYLRTVAPVETLNSGLPRLESLARVPSEHRYLLFMPTWRFNLHQLSTESFKQSDYYRSIDALFTDRVLLDHLERTDRYLHVKLHPNVEKRSSTFHFSDRIRPTDVSYRDAIASAEMVFTDYSSAVIDAAFIGTPIAYYQWDAEGFFREQPYESRLDYSTEGLGPVFYDHADVVDHVVGGRYAVPDDEMARRKERFFEGVDPSRINATVVERMLSL</sequence>
<dbReference type="InterPro" id="IPR051612">
    <property type="entry name" value="Teichoic_Acid_Biosynth"/>
</dbReference>
<dbReference type="PANTHER" id="PTHR37316:SF3">
    <property type="entry name" value="TEICHOIC ACID GLYCEROL-PHOSPHATE TRANSFERASE"/>
    <property type="match status" value="1"/>
</dbReference>
<dbReference type="InterPro" id="IPR043148">
    <property type="entry name" value="TagF_C"/>
</dbReference>
<comment type="caution">
    <text evidence="1">The sequence shown here is derived from an EMBL/GenBank/DDBJ whole genome shotgun (WGS) entry which is preliminary data.</text>
</comment>
<accession>A0ABN2JLD9</accession>
<protein>
    <recommendedName>
        <fullName evidence="3">CDP-glycerol glycerophosphotransferase (TagB/SpsB family)</fullName>
    </recommendedName>
</protein>
<name>A0ABN2JLD9_9MICO</name>
<dbReference type="RefSeq" id="WP_344249103.1">
    <property type="nucleotide sequence ID" value="NZ_BAAAPM010000005.1"/>
</dbReference>
<dbReference type="Gene3D" id="3.40.50.12580">
    <property type="match status" value="1"/>
</dbReference>
<gene>
    <name evidence="1" type="ORF">GCM10009809_28410</name>
</gene>
<dbReference type="InterPro" id="IPR007554">
    <property type="entry name" value="Glycerophosphate_synth"/>
</dbReference>